<evidence type="ECO:0000313" key="2">
    <source>
        <dbReference type="Proteomes" id="UP000276133"/>
    </source>
</evidence>
<sequence length="74" mass="8510">MLRILNKKRKTVIAHNLINWFETYCSTGGVLENNNNLISFEITIHRGRLGKILIGLSDFVDAKITLHLNIDLFE</sequence>
<name>A0A3M7T849_BRAPC</name>
<dbReference type="AlphaFoldDB" id="A0A3M7T849"/>
<protein>
    <submittedName>
        <fullName evidence="1">Uncharacterized protein</fullName>
    </submittedName>
</protein>
<proteinExistence type="predicted"/>
<dbReference type="Proteomes" id="UP000276133">
    <property type="component" value="Unassembled WGS sequence"/>
</dbReference>
<gene>
    <name evidence="1" type="ORF">BpHYR1_001019</name>
</gene>
<evidence type="ECO:0000313" key="1">
    <source>
        <dbReference type="EMBL" id="RNA44109.1"/>
    </source>
</evidence>
<comment type="caution">
    <text evidence="1">The sequence shown here is derived from an EMBL/GenBank/DDBJ whole genome shotgun (WGS) entry which is preliminary data.</text>
</comment>
<organism evidence="1 2">
    <name type="scientific">Brachionus plicatilis</name>
    <name type="common">Marine rotifer</name>
    <name type="synonym">Brachionus muelleri</name>
    <dbReference type="NCBI Taxonomy" id="10195"/>
    <lineage>
        <taxon>Eukaryota</taxon>
        <taxon>Metazoa</taxon>
        <taxon>Spiralia</taxon>
        <taxon>Gnathifera</taxon>
        <taxon>Rotifera</taxon>
        <taxon>Eurotatoria</taxon>
        <taxon>Monogononta</taxon>
        <taxon>Pseudotrocha</taxon>
        <taxon>Ploima</taxon>
        <taxon>Brachionidae</taxon>
        <taxon>Brachionus</taxon>
    </lineage>
</organism>
<keyword evidence="2" id="KW-1185">Reference proteome</keyword>
<dbReference type="EMBL" id="REGN01000152">
    <property type="protein sequence ID" value="RNA44109.1"/>
    <property type="molecule type" value="Genomic_DNA"/>
</dbReference>
<reference evidence="1 2" key="1">
    <citation type="journal article" date="2018" name="Sci. Rep.">
        <title>Genomic signatures of local adaptation to the degree of environmental predictability in rotifers.</title>
        <authorList>
            <person name="Franch-Gras L."/>
            <person name="Hahn C."/>
            <person name="Garcia-Roger E.M."/>
            <person name="Carmona M.J."/>
            <person name="Serra M."/>
            <person name="Gomez A."/>
        </authorList>
    </citation>
    <scope>NUCLEOTIDE SEQUENCE [LARGE SCALE GENOMIC DNA]</scope>
    <source>
        <strain evidence="1">HYR1</strain>
    </source>
</reference>
<accession>A0A3M7T849</accession>